<dbReference type="Proteomes" id="UP001057474">
    <property type="component" value="Chromosome"/>
</dbReference>
<protein>
    <submittedName>
        <fullName evidence="1">DUF1840 domain-containing protein</fullName>
    </submittedName>
</protein>
<name>A0ABY4Y9E3_9GAMM</name>
<dbReference type="InterPro" id="IPR014991">
    <property type="entry name" value="DUF1840"/>
</dbReference>
<sequence length="99" mass="10951">MLVTFHSDAYEDITYFGDVAKQLLSLMGHSGTVPGAIKFEDLPQALEHLQRGLAKSGSQSSDKEDEDGEMLIGLEKRAIPLINMLQTSIRDECNVLWDA</sequence>
<reference evidence="1" key="1">
    <citation type="submission" date="2021-03" db="EMBL/GenBank/DDBJ databases">
        <title>Legionella lytica PCM 2298.</title>
        <authorList>
            <person name="Koper P."/>
        </authorList>
    </citation>
    <scope>NUCLEOTIDE SEQUENCE</scope>
    <source>
        <strain evidence="1">PCM 2298</strain>
    </source>
</reference>
<accession>A0ABY4Y9E3</accession>
<dbReference type="RefSeq" id="WP_252580820.1">
    <property type="nucleotide sequence ID" value="NZ_CP071527.1"/>
</dbReference>
<evidence type="ECO:0000313" key="2">
    <source>
        <dbReference type="Proteomes" id="UP001057474"/>
    </source>
</evidence>
<dbReference type="Pfam" id="PF08895">
    <property type="entry name" value="DUF1840"/>
    <property type="match status" value="1"/>
</dbReference>
<proteinExistence type="predicted"/>
<evidence type="ECO:0000313" key="1">
    <source>
        <dbReference type="EMBL" id="USQ14263.1"/>
    </source>
</evidence>
<gene>
    <name evidence="1" type="ORF">J2N86_02715</name>
</gene>
<dbReference type="EMBL" id="CP071527">
    <property type="protein sequence ID" value="USQ14263.1"/>
    <property type="molecule type" value="Genomic_DNA"/>
</dbReference>
<keyword evidence="2" id="KW-1185">Reference proteome</keyword>
<organism evidence="1 2">
    <name type="scientific">Legionella lytica</name>
    <dbReference type="NCBI Taxonomy" id="96232"/>
    <lineage>
        <taxon>Bacteria</taxon>
        <taxon>Pseudomonadati</taxon>
        <taxon>Pseudomonadota</taxon>
        <taxon>Gammaproteobacteria</taxon>
        <taxon>Legionellales</taxon>
        <taxon>Legionellaceae</taxon>
        <taxon>Legionella</taxon>
    </lineage>
</organism>